<dbReference type="SUPFAM" id="SSF52266">
    <property type="entry name" value="SGNH hydrolase"/>
    <property type="match status" value="1"/>
</dbReference>
<dbReference type="InterPro" id="IPR036514">
    <property type="entry name" value="SGNH_hydro_sf"/>
</dbReference>
<accession>A0A9D5HF66</accession>
<gene>
    <name evidence="2" type="ORF">J5N97_016185</name>
</gene>
<comment type="caution">
    <text evidence="2">The sequence shown here is derived from an EMBL/GenBank/DDBJ whole genome shotgun (WGS) entry which is preliminary data.</text>
</comment>
<evidence type="ECO:0008006" key="4">
    <source>
        <dbReference type="Google" id="ProtNLM"/>
    </source>
</evidence>
<proteinExistence type="inferred from homology"/>
<dbReference type="InterPro" id="IPR050592">
    <property type="entry name" value="GDSL_lipolytic_enzyme"/>
</dbReference>
<sequence length="620" mass="67978">MGRNYEIKEKYCLQYSTLILFLFKFLHVLSSSTPPPKSPPAVFIFGDSIVDPGNNNVLKTLIKCNFPPYGQDFPAHRPTGRFSNGKIPSDFIVSGLGVKELLPPYLGDDLPPEEIITGVSFASSGSGYDPLTPVIVSVLSMTDQLKLFEEYKVKLRSIVGDERAESIVLDSMYVVCAGSDDLANTYFTTPFRSHFDVPSYIDLMVSSASSFLEQLHQGGARKVGFVGLPPIGCLPSQRTLGGGLSRECVTSRNEAASLFNSKMANKIGELGRVLNSSRIIFLDIYTIFMNIIQQPHVYGFDESTRGCCGSGKLEVSVLSKCNFPPYGKNFPGHIATGRCSDGKILSDFLALGLGVKILLPPYLGVAHSQEEFSTGFSFASKGSGYDPLTPVPALALSLEEQLKLFEEYKVKLRNMTGDERAESIVSKSLYIVSVGTDDVITYFKRLNLDVNSYIDHFMVPSALSFLKKLYQGGARKIGVVGLPPIGCLPSQRTLVGGLLRECSTFFNEAASLFNSKIKSKIGELERMLNGTRIGYFDIYDIVINLIQRPQDYGFEETTLGCCGTGLLETAVACNSLSSTCANATTHLFWDSFHPTEKGYDMLTAELFKRSSIRELAKQSP</sequence>
<dbReference type="Pfam" id="PF00657">
    <property type="entry name" value="Lipase_GDSL"/>
    <property type="match status" value="2"/>
</dbReference>
<keyword evidence="3" id="KW-1185">Reference proteome</keyword>
<dbReference type="InterPro" id="IPR001087">
    <property type="entry name" value="GDSL"/>
</dbReference>
<dbReference type="FunFam" id="3.40.50.1110:FF:000003">
    <property type="entry name" value="GDSL esterase/lipase APG"/>
    <property type="match status" value="2"/>
</dbReference>
<dbReference type="EMBL" id="JAGGNH010000004">
    <property type="protein sequence ID" value="KAJ0974220.1"/>
    <property type="molecule type" value="Genomic_DNA"/>
</dbReference>
<dbReference type="InterPro" id="IPR035669">
    <property type="entry name" value="SGNH_plant_lipase-like"/>
</dbReference>
<dbReference type="CDD" id="cd01837">
    <property type="entry name" value="SGNH_plant_lipase_like"/>
    <property type="match status" value="2"/>
</dbReference>
<evidence type="ECO:0000313" key="3">
    <source>
        <dbReference type="Proteomes" id="UP001085076"/>
    </source>
</evidence>
<dbReference type="PANTHER" id="PTHR45642:SF95">
    <property type="entry name" value="GDSL-LIKE LIPASE_ACYLHYDROLASE FAMILY PROTEIN, EXPRESSED"/>
    <property type="match status" value="1"/>
</dbReference>
<dbReference type="Proteomes" id="UP001085076">
    <property type="component" value="Miscellaneous, Linkage group lg04"/>
</dbReference>
<dbReference type="Gene3D" id="3.40.50.1110">
    <property type="entry name" value="SGNH hydrolase"/>
    <property type="match status" value="1"/>
</dbReference>
<dbReference type="AlphaFoldDB" id="A0A9D5HF66"/>
<evidence type="ECO:0000313" key="2">
    <source>
        <dbReference type="EMBL" id="KAJ0974220.1"/>
    </source>
</evidence>
<dbReference type="OrthoDB" id="1600564at2759"/>
<reference evidence="2" key="1">
    <citation type="submission" date="2021-03" db="EMBL/GenBank/DDBJ databases">
        <authorList>
            <person name="Li Z."/>
            <person name="Yang C."/>
        </authorList>
    </citation>
    <scope>NUCLEOTIDE SEQUENCE</scope>
    <source>
        <strain evidence="2">Dzin_1.0</strain>
        <tissue evidence="2">Leaf</tissue>
    </source>
</reference>
<comment type="similarity">
    <text evidence="1">Belongs to the 'GDSL' lipolytic enzyme family.</text>
</comment>
<organism evidence="2 3">
    <name type="scientific">Dioscorea zingiberensis</name>
    <dbReference type="NCBI Taxonomy" id="325984"/>
    <lineage>
        <taxon>Eukaryota</taxon>
        <taxon>Viridiplantae</taxon>
        <taxon>Streptophyta</taxon>
        <taxon>Embryophyta</taxon>
        <taxon>Tracheophyta</taxon>
        <taxon>Spermatophyta</taxon>
        <taxon>Magnoliopsida</taxon>
        <taxon>Liliopsida</taxon>
        <taxon>Dioscoreales</taxon>
        <taxon>Dioscoreaceae</taxon>
        <taxon>Dioscorea</taxon>
    </lineage>
</organism>
<name>A0A9D5HF66_9LILI</name>
<evidence type="ECO:0000256" key="1">
    <source>
        <dbReference type="ARBA" id="ARBA00008668"/>
    </source>
</evidence>
<dbReference type="GO" id="GO:0016788">
    <property type="term" value="F:hydrolase activity, acting on ester bonds"/>
    <property type="evidence" value="ECO:0007669"/>
    <property type="project" value="InterPro"/>
</dbReference>
<dbReference type="PANTHER" id="PTHR45642">
    <property type="entry name" value="GDSL ESTERASE/LIPASE EXL3"/>
    <property type="match status" value="1"/>
</dbReference>
<reference evidence="2" key="2">
    <citation type="journal article" date="2022" name="Hortic Res">
        <title>The genome of Dioscorea zingiberensis sheds light on the biosynthesis, origin and evolution of the medicinally important diosgenin saponins.</title>
        <authorList>
            <person name="Li Y."/>
            <person name="Tan C."/>
            <person name="Li Z."/>
            <person name="Guo J."/>
            <person name="Li S."/>
            <person name="Chen X."/>
            <person name="Wang C."/>
            <person name="Dai X."/>
            <person name="Yang H."/>
            <person name="Song W."/>
            <person name="Hou L."/>
            <person name="Xu J."/>
            <person name="Tong Z."/>
            <person name="Xu A."/>
            <person name="Yuan X."/>
            <person name="Wang W."/>
            <person name="Yang Q."/>
            <person name="Chen L."/>
            <person name="Sun Z."/>
            <person name="Wang K."/>
            <person name="Pan B."/>
            <person name="Chen J."/>
            <person name="Bao Y."/>
            <person name="Liu F."/>
            <person name="Qi X."/>
            <person name="Gang D.R."/>
            <person name="Wen J."/>
            <person name="Li J."/>
        </authorList>
    </citation>
    <scope>NUCLEOTIDE SEQUENCE</scope>
    <source>
        <strain evidence="2">Dzin_1.0</strain>
    </source>
</reference>
<protein>
    <recommendedName>
        <fullName evidence="4">GDSL esterase/lipase EXL3</fullName>
    </recommendedName>
</protein>